<dbReference type="InParanoid" id="A0A084QNI5"/>
<sequence>CSPLKNLSYAAAFLPLLEESLPLNTTKKCQRPSASYADKPHKQGKKGSSSQNPSAAGQVLQTISPLSCTYNNHNHQMARNAKGGSLPDASLAPVRYVHKYGQKESDERLVKEGFHPKASNLTPDEHIKSWLKMSQRLAKKPTKAQFKRGATKFQGQRKSTSRQLTRGLLTYRSDFIRDGFHGGDVRTPQADNVLVKLLESADIGGLITECIFADGRDTVQNVSLACTHIWRALAINLNIYDFLASEFRTKGHNGVFTVITPEYTIGEFKAMVGDDSHDPKTSDSQKTRISDCLSNWYHLAMQHEQNVTSTLHLMHGRLGCLGKYYTEENGNRKTATTLIDDGFFDQEVIGVVKALGDIDEVRPSSQFDLKSDVELFQSPAVYSIRRLEILLKQIYQQRASIRVLYIENTPCIDRRVLAVILRACSNITTLGVYDCPLINFGDVICLLDLIWEINQERRKASMPLISDFDFRPHYEAGMPYFGNQAATYGLTWGPRRRQILQRGFYFIILKAFMKASSLRLLDSLFSKDKAFVRYLLRIPNLPLGVPGFLDALWRFHELKPKDDENRRKKIIYDLLKPVRMGLEGMDRDWPRWYVQRMGTDSMFCASCGYETFQDFYNQESRLRLPHQRYCAGCIMMMWYDQEEDHCKKKKKNVISVLCPGWDGKVFNHDAPISSKGQGILRLVSTDTVRPEPPQLRVNAQGEWSSPRYREPFVRDAKLHGDSLQKLPSLQELVEDPASDKAWMEAKRKCFNLEIYCRCIRVLYRLYGRNHPITSSIKHSSDDTDEGQPKAKACFESLLSLDFEAAMKLHEKPAGDFW</sequence>
<dbReference type="OMA" id="CPLIHFG"/>
<gene>
    <name evidence="2" type="ORF">S40285_03216</name>
</gene>
<dbReference type="HOGENOM" id="CLU_021593_0_0_1"/>
<keyword evidence="3" id="KW-1185">Reference proteome</keyword>
<dbReference type="STRING" id="1283841.A0A084QNI5"/>
<protein>
    <submittedName>
        <fullName evidence="2">Uncharacterized protein</fullName>
    </submittedName>
</protein>
<feature type="region of interest" description="Disordered" evidence="1">
    <location>
        <begin position="28"/>
        <end position="58"/>
    </location>
</feature>
<dbReference type="Proteomes" id="UP000028524">
    <property type="component" value="Unassembled WGS sequence"/>
</dbReference>
<name>A0A084QNI5_STAC4</name>
<feature type="non-terminal residue" evidence="2">
    <location>
        <position position="1"/>
    </location>
</feature>
<feature type="region of interest" description="Disordered" evidence="1">
    <location>
        <begin position="141"/>
        <end position="161"/>
    </location>
</feature>
<proteinExistence type="predicted"/>
<dbReference type="EMBL" id="KL660595">
    <property type="protein sequence ID" value="KFA65520.1"/>
    <property type="molecule type" value="Genomic_DNA"/>
</dbReference>
<evidence type="ECO:0000256" key="1">
    <source>
        <dbReference type="SAM" id="MobiDB-lite"/>
    </source>
</evidence>
<evidence type="ECO:0000313" key="2">
    <source>
        <dbReference type="EMBL" id="KFA65520.1"/>
    </source>
</evidence>
<feature type="compositionally biased region" description="Polar residues" evidence="1">
    <location>
        <begin position="46"/>
        <end position="58"/>
    </location>
</feature>
<reference evidence="2 3" key="1">
    <citation type="journal article" date="2014" name="BMC Genomics">
        <title>Comparative genome sequencing reveals chemotype-specific gene clusters in the toxigenic black mold Stachybotrys.</title>
        <authorList>
            <person name="Semeiks J."/>
            <person name="Borek D."/>
            <person name="Otwinowski Z."/>
            <person name="Grishin N.V."/>
        </authorList>
    </citation>
    <scope>NUCLEOTIDE SEQUENCE [LARGE SCALE GENOMIC DNA]</scope>
    <source>
        <strain evidence="2 3">IBT 40285</strain>
    </source>
</reference>
<dbReference type="OrthoDB" id="5428138at2759"/>
<accession>A0A084QNI5</accession>
<organism evidence="2 3">
    <name type="scientific">Stachybotrys chlorohalonatus (strain IBT 40285)</name>
    <dbReference type="NCBI Taxonomy" id="1283841"/>
    <lineage>
        <taxon>Eukaryota</taxon>
        <taxon>Fungi</taxon>
        <taxon>Dikarya</taxon>
        <taxon>Ascomycota</taxon>
        <taxon>Pezizomycotina</taxon>
        <taxon>Sordariomycetes</taxon>
        <taxon>Hypocreomycetidae</taxon>
        <taxon>Hypocreales</taxon>
        <taxon>Stachybotryaceae</taxon>
        <taxon>Stachybotrys</taxon>
    </lineage>
</organism>
<feature type="compositionally biased region" description="Basic residues" evidence="1">
    <location>
        <begin position="141"/>
        <end position="150"/>
    </location>
</feature>
<evidence type="ECO:0000313" key="3">
    <source>
        <dbReference type="Proteomes" id="UP000028524"/>
    </source>
</evidence>
<dbReference type="AlphaFoldDB" id="A0A084QNI5"/>